<accession>A0ABQ5G341</accession>
<keyword evidence="2" id="KW-1185">Reference proteome</keyword>
<reference evidence="1" key="2">
    <citation type="submission" date="2022-01" db="EMBL/GenBank/DDBJ databases">
        <authorList>
            <person name="Yamashiro T."/>
            <person name="Shiraishi A."/>
            <person name="Satake H."/>
            <person name="Nakayama K."/>
        </authorList>
    </citation>
    <scope>NUCLEOTIDE SEQUENCE</scope>
</reference>
<evidence type="ECO:0000313" key="1">
    <source>
        <dbReference type="EMBL" id="GJT69402.1"/>
    </source>
</evidence>
<comment type="caution">
    <text evidence="1">The sequence shown here is derived from an EMBL/GenBank/DDBJ whole genome shotgun (WGS) entry which is preliminary data.</text>
</comment>
<protein>
    <submittedName>
        <fullName evidence="1">Uncharacterized protein</fullName>
    </submittedName>
</protein>
<reference evidence="1" key="1">
    <citation type="journal article" date="2022" name="Int. J. Mol. Sci.">
        <title>Draft Genome of Tanacetum Coccineum: Genomic Comparison of Closely Related Tanacetum-Family Plants.</title>
        <authorList>
            <person name="Yamashiro T."/>
            <person name="Shiraishi A."/>
            <person name="Nakayama K."/>
            <person name="Satake H."/>
        </authorList>
    </citation>
    <scope>NUCLEOTIDE SEQUENCE</scope>
</reference>
<sequence>MALIAFSDSEVYNDKSCSKTYLKNYETLKKQCDNLIVKLNETEFKATTYKRGLATIEDQLITFRKNEVLFSEEIAVLKEMLGLDEFKEPELMGEYDGDSLEKEQVFDMEMLFESSPNVVKETIFLLTCHLRYALTGNPTIYVSFIKQFWRTATARTRANGEVKLTATIDGQVKTITEASLRIHLKLEDNGGVTTLPNS</sequence>
<dbReference type="Proteomes" id="UP001151760">
    <property type="component" value="Unassembled WGS sequence"/>
</dbReference>
<organism evidence="1 2">
    <name type="scientific">Tanacetum coccineum</name>
    <dbReference type="NCBI Taxonomy" id="301880"/>
    <lineage>
        <taxon>Eukaryota</taxon>
        <taxon>Viridiplantae</taxon>
        <taxon>Streptophyta</taxon>
        <taxon>Embryophyta</taxon>
        <taxon>Tracheophyta</taxon>
        <taxon>Spermatophyta</taxon>
        <taxon>Magnoliopsida</taxon>
        <taxon>eudicotyledons</taxon>
        <taxon>Gunneridae</taxon>
        <taxon>Pentapetalae</taxon>
        <taxon>asterids</taxon>
        <taxon>campanulids</taxon>
        <taxon>Asterales</taxon>
        <taxon>Asteraceae</taxon>
        <taxon>Asteroideae</taxon>
        <taxon>Anthemideae</taxon>
        <taxon>Anthemidinae</taxon>
        <taxon>Tanacetum</taxon>
    </lineage>
</organism>
<dbReference type="EMBL" id="BQNB010017984">
    <property type="protein sequence ID" value="GJT69402.1"/>
    <property type="molecule type" value="Genomic_DNA"/>
</dbReference>
<evidence type="ECO:0000313" key="2">
    <source>
        <dbReference type="Proteomes" id="UP001151760"/>
    </source>
</evidence>
<proteinExistence type="predicted"/>
<name>A0ABQ5G341_9ASTR</name>
<gene>
    <name evidence="1" type="ORF">Tco_1028688</name>
</gene>